<name>S9P2A1_CYSF2</name>
<comment type="caution">
    <text evidence="1">The sequence shown here is derived from an EMBL/GenBank/DDBJ whole genome shotgun (WGS) entry which is preliminary data.</text>
</comment>
<dbReference type="AlphaFoldDB" id="S9P2A1"/>
<protein>
    <submittedName>
        <fullName evidence="1">Uncharacterized protein</fullName>
    </submittedName>
</protein>
<keyword evidence="2" id="KW-1185">Reference proteome</keyword>
<accession>S9P2A1</accession>
<sequence length="166" mass="17930">MPYGTTRRYAATYFPEVNVLEPLHGVADNNRTPMSKSIIWWAAGAALLLGAGCATPRGTPPTAPAPTAPASFINRVWKVDTSPTIQKGQLYVFLSEGTLVVAATNGTPSLGTWRYQKGALTMVEESIAYPVDILELTADTFRIRVRNPGEPVEMTLVPADDVPLSR</sequence>
<reference evidence="1" key="1">
    <citation type="submission" date="2013-05" db="EMBL/GenBank/DDBJ databases">
        <title>Genome assembly of Cystobacter fuscus DSM 2262.</title>
        <authorList>
            <person name="Sharma G."/>
            <person name="Khatri I."/>
            <person name="Kaur C."/>
            <person name="Mayilraj S."/>
            <person name="Subramanian S."/>
        </authorList>
    </citation>
    <scope>NUCLEOTIDE SEQUENCE [LARGE SCALE GENOMIC DNA]</scope>
    <source>
        <strain evidence="1">DSM 2262</strain>
    </source>
</reference>
<gene>
    <name evidence="1" type="ORF">D187_007015</name>
</gene>
<proteinExistence type="predicted"/>
<evidence type="ECO:0000313" key="1">
    <source>
        <dbReference type="EMBL" id="EPX57261.1"/>
    </source>
</evidence>
<dbReference type="EMBL" id="ANAH02000064">
    <property type="protein sequence ID" value="EPX57261.1"/>
    <property type="molecule type" value="Genomic_DNA"/>
</dbReference>
<evidence type="ECO:0000313" key="2">
    <source>
        <dbReference type="Proteomes" id="UP000011682"/>
    </source>
</evidence>
<dbReference type="Proteomes" id="UP000011682">
    <property type="component" value="Unassembled WGS sequence"/>
</dbReference>
<organism evidence="1 2">
    <name type="scientific">Cystobacter fuscus (strain ATCC 25194 / DSM 2262 / NBRC 100088 / M29)</name>
    <dbReference type="NCBI Taxonomy" id="1242864"/>
    <lineage>
        <taxon>Bacteria</taxon>
        <taxon>Pseudomonadati</taxon>
        <taxon>Myxococcota</taxon>
        <taxon>Myxococcia</taxon>
        <taxon>Myxococcales</taxon>
        <taxon>Cystobacterineae</taxon>
        <taxon>Archangiaceae</taxon>
        <taxon>Cystobacter</taxon>
    </lineage>
</organism>